<dbReference type="EMBL" id="AMEQ01000005">
    <property type="protein sequence ID" value="EKY03071.1"/>
    <property type="molecule type" value="Genomic_DNA"/>
</dbReference>
<feature type="chain" id="PRO_5003955217" evidence="2">
    <location>
        <begin position="23"/>
        <end position="234"/>
    </location>
</feature>
<dbReference type="RefSeq" id="WP_005468298.1">
    <property type="nucleotide sequence ID" value="NZ_KB291038.1"/>
</dbReference>
<evidence type="ECO:0000256" key="2">
    <source>
        <dbReference type="SAM" id="SignalP"/>
    </source>
</evidence>
<keyword evidence="2" id="KW-0732">Signal</keyword>
<protein>
    <submittedName>
        <fullName evidence="3">Uncharacterized protein</fullName>
    </submittedName>
</protein>
<name>L1NIA7_9PORP</name>
<proteinExistence type="predicted"/>
<gene>
    <name evidence="3" type="ORF">HMPREF9134_00177</name>
</gene>
<organism evidence="3 4">
    <name type="scientific">Porphyromonas catoniae F0037</name>
    <dbReference type="NCBI Taxonomy" id="1127696"/>
    <lineage>
        <taxon>Bacteria</taxon>
        <taxon>Pseudomonadati</taxon>
        <taxon>Bacteroidota</taxon>
        <taxon>Bacteroidia</taxon>
        <taxon>Bacteroidales</taxon>
        <taxon>Porphyromonadaceae</taxon>
        <taxon>Porphyromonas</taxon>
    </lineage>
</organism>
<evidence type="ECO:0000313" key="4">
    <source>
        <dbReference type="Proteomes" id="UP000010408"/>
    </source>
</evidence>
<accession>L1NIA7</accession>
<dbReference type="AlphaFoldDB" id="L1NIA7"/>
<feature type="region of interest" description="Disordered" evidence="1">
    <location>
        <begin position="200"/>
        <end position="234"/>
    </location>
</feature>
<evidence type="ECO:0000256" key="1">
    <source>
        <dbReference type="SAM" id="MobiDB-lite"/>
    </source>
</evidence>
<dbReference type="HOGENOM" id="CLU_1228997_0_0_10"/>
<feature type="signal peptide" evidence="2">
    <location>
        <begin position="1"/>
        <end position="22"/>
    </location>
</feature>
<dbReference type="Proteomes" id="UP000010408">
    <property type="component" value="Unassembled WGS sequence"/>
</dbReference>
<comment type="caution">
    <text evidence="3">The sequence shown here is derived from an EMBL/GenBank/DDBJ whole genome shotgun (WGS) entry which is preliminary data.</text>
</comment>
<reference evidence="3 4" key="1">
    <citation type="submission" date="2012-05" db="EMBL/GenBank/DDBJ databases">
        <authorList>
            <person name="Weinstock G."/>
            <person name="Sodergren E."/>
            <person name="Lobos E.A."/>
            <person name="Fulton L."/>
            <person name="Fulton R."/>
            <person name="Courtney L."/>
            <person name="Fronick C."/>
            <person name="O'Laughlin M."/>
            <person name="Godfrey J."/>
            <person name="Wilson R.M."/>
            <person name="Miner T."/>
            <person name="Farmer C."/>
            <person name="Delehaunty K."/>
            <person name="Cordes M."/>
            <person name="Minx P."/>
            <person name="Tomlinson C."/>
            <person name="Chen J."/>
            <person name="Wollam A."/>
            <person name="Pepin K.H."/>
            <person name="Bhonagiri V."/>
            <person name="Zhang X."/>
            <person name="Suruliraj S."/>
            <person name="Warren W."/>
            <person name="Mitreva M."/>
            <person name="Mardis E.R."/>
            <person name="Wilson R.K."/>
        </authorList>
    </citation>
    <scope>NUCLEOTIDE SEQUENCE [LARGE SCALE GENOMIC DNA]</scope>
    <source>
        <strain evidence="3 4">F0037</strain>
    </source>
</reference>
<sequence>MNRYVLCLLLVLGLAVQERVHAQQVFPLENMTLLGLLDRPDASQGVYLKDGNGRLYKYTGTWEGTFKEYKIKATISLQTKYQEQENPPAFRDRLLMQVRVFDRSGKAVPFTPKVIDGEGHGLYLQVKKLPPNPMGAVVEEIYQFQFTYGYTGYFLQGTLSNDLGTLSLAYDSAIVLDGSGWAPEFMPRAKEHWVLHRTSRVPPRPADWNPPYRGEYNNPGGGPPPKPGRPSQRP</sequence>
<feature type="compositionally biased region" description="Pro residues" evidence="1">
    <location>
        <begin position="221"/>
        <end position="234"/>
    </location>
</feature>
<evidence type="ECO:0000313" key="3">
    <source>
        <dbReference type="EMBL" id="EKY03071.1"/>
    </source>
</evidence>
<dbReference type="PATRIC" id="fig|1127696.3.peg.149"/>